<evidence type="ECO:0000313" key="5">
    <source>
        <dbReference type="Proteomes" id="UP001457282"/>
    </source>
</evidence>
<dbReference type="PANTHER" id="PTHR12741">
    <property type="entry name" value="LYST-INTERACTING PROTEIN LIP5 DOPAMINE RESPONSIVE PROTEIN DRG-1"/>
    <property type="match status" value="1"/>
</dbReference>
<dbReference type="GO" id="GO:0005886">
    <property type="term" value="C:plasma membrane"/>
    <property type="evidence" value="ECO:0007669"/>
    <property type="project" value="TreeGrafter"/>
</dbReference>
<evidence type="ECO:0000256" key="2">
    <source>
        <dbReference type="SAM" id="Phobius"/>
    </source>
</evidence>
<dbReference type="GO" id="GO:0046527">
    <property type="term" value="F:glucosyltransferase activity"/>
    <property type="evidence" value="ECO:0007669"/>
    <property type="project" value="TreeGrafter"/>
</dbReference>
<feature type="transmembrane region" description="Helical" evidence="2">
    <location>
        <begin position="339"/>
        <end position="360"/>
    </location>
</feature>
<keyword evidence="2" id="KW-1133">Transmembrane helix</keyword>
<sequence>MNLRQRPQATRGGGPTYARPEMQEPFNIIPIHNLLADHPSLRYPEVRAAAAALRAVGDLRKPPFVQWRNDYDLMNWLGLFFGFQDDNVRNQREHLVLHLANSQMRLQPPPNLADVLESGVLRRFRRKLLENYKSWCAYLGRRSNIIIHRRRGGDDVRRELLYVALYLLVWGESGNLRFVPECICYIFHHMAMELNQVLDEDIDPETGRPFLPVSGDRAFLRSVIVPIYNTIKEEVEDSRNGTRPHSAWRNYDDINEYFWSRRCFKSLKWPINYSSNFFSTAPKEIRVGKTGFVEQRSFWNLFRSFDKLWVLLFLFLQAALIVAWEGKEYPWQALESRDVQVRLLTVFITWGGLRVLQAVLDAGTQYSLVTKETLSLGIRMVLKGIVATTWTIIFSVFYARIWAQKNSDGRWSGEANKRIVDFLWTALVLLSQNCWHWFCL</sequence>
<comment type="caution">
    <text evidence="4">The sequence shown here is derived from an EMBL/GenBank/DDBJ whole genome shotgun (WGS) entry which is preliminary data.</text>
</comment>
<keyword evidence="2" id="KW-0812">Transmembrane</keyword>
<keyword evidence="2" id="KW-0472">Membrane</keyword>
<dbReference type="PANTHER" id="PTHR12741:SF102">
    <property type="entry name" value="CALLOSE SYNTHASE 11"/>
    <property type="match status" value="1"/>
</dbReference>
<feature type="domain" description="1,3-beta-glucan synthase component FKS1-like" evidence="3">
    <location>
        <begin position="157"/>
        <end position="272"/>
    </location>
</feature>
<proteinExistence type="predicted"/>
<reference evidence="4 5" key="1">
    <citation type="journal article" date="2023" name="G3 (Bethesda)">
        <title>A chromosome-length genome assembly and annotation of blackberry (Rubus argutus, cv. 'Hillquist').</title>
        <authorList>
            <person name="Bruna T."/>
            <person name="Aryal R."/>
            <person name="Dudchenko O."/>
            <person name="Sargent D.J."/>
            <person name="Mead D."/>
            <person name="Buti M."/>
            <person name="Cavallini A."/>
            <person name="Hytonen T."/>
            <person name="Andres J."/>
            <person name="Pham M."/>
            <person name="Weisz D."/>
            <person name="Mascagni F."/>
            <person name="Usai G."/>
            <person name="Natali L."/>
            <person name="Bassil N."/>
            <person name="Fernandez G.E."/>
            <person name="Lomsadze A."/>
            <person name="Armour M."/>
            <person name="Olukolu B."/>
            <person name="Poorten T."/>
            <person name="Britton C."/>
            <person name="Davik J."/>
            <person name="Ashrafi H."/>
            <person name="Aiden E.L."/>
            <person name="Borodovsky M."/>
            <person name="Worthington M."/>
        </authorList>
    </citation>
    <scope>NUCLEOTIDE SEQUENCE [LARGE SCALE GENOMIC DNA]</scope>
    <source>
        <strain evidence="4">PI 553951</strain>
    </source>
</reference>
<dbReference type="EMBL" id="JBEDUW010000052">
    <property type="protein sequence ID" value="KAK9906978.1"/>
    <property type="molecule type" value="Genomic_DNA"/>
</dbReference>
<dbReference type="AlphaFoldDB" id="A0AAW1VQ28"/>
<dbReference type="Pfam" id="PF14288">
    <property type="entry name" value="FKS1_dom1"/>
    <property type="match status" value="1"/>
</dbReference>
<dbReference type="SMART" id="SM01205">
    <property type="entry name" value="FKS1_dom1"/>
    <property type="match status" value="1"/>
</dbReference>
<evidence type="ECO:0000259" key="3">
    <source>
        <dbReference type="SMART" id="SM01205"/>
    </source>
</evidence>
<keyword evidence="5" id="KW-1185">Reference proteome</keyword>
<evidence type="ECO:0000256" key="1">
    <source>
        <dbReference type="SAM" id="MobiDB-lite"/>
    </source>
</evidence>
<dbReference type="InterPro" id="IPR026899">
    <property type="entry name" value="FKS1-like_dom1"/>
</dbReference>
<gene>
    <name evidence="4" type="ORF">M0R45_002587</name>
</gene>
<evidence type="ECO:0000313" key="4">
    <source>
        <dbReference type="EMBL" id="KAK9906978.1"/>
    </source>
</evidence>
<feature type="transmembrane region" description="Helical" evidence="2">
    <location>
        <begin position="380"/>
        <end position="399"/>
    </location>
</feature>
<feature type="transmembrane region" description="Helical" evidence="2">
    <location>
        <begin position="308"/>
        <end position="327"/>
    </location>
</feature>
<organism evidence="4 5">
    <name type="scientific">Rubus argutus</name>
    <name type="common">Southern blackberry</name>
    <dbReference type="NCBI Taxonomy" id="59490"/>
    <lineage>
        <taxon>Eukaryota</taxon>
        <taxon>Viridiplantae</taxon>
        <taxon>Streptophyta</taxon>
        <taxon>Embryophyta</taxon>
        <taxon>Tracheophyta</taxon>
        <taxon>Spermatophyta</taxon>
        <taxon>Magnoliopsida</taxon>
        <taxon>eudicotyledons</taxon>
        <taxon>Gunneridae</taxon>
        <taxon>Pentapetalae</taxon>
        <taxon>rosids</taxon>
        <taxon>fabids</taxon>
        <taxon>Rosales</taxon>
        <taxon>Rosaceae</taxon>
        <taxon>Rosoideae</taxon>
        <taxon>Rosoideae incertae sedis</taxon>
        <taxon>Rubus</taxon>
    </lineage>
</organism>
<protein>
    <recommendedName>
        <fullName evidence="3">1,3-beta-glucan synthase component FKS1-like domain-containing protein</fullName>
    </recommendedName>
</protein>
<name>A0AAW1VQ28_RUBAR</name>
<dbReference type="Proteomes" id="UP001457282">
    <property type="component" value="Unassembled WGS sequence"/>
</dbReference>
<feature type="region of interest" description="Disordered" evidence="1">
    <location>
        <begin position="1"/>
        <end position="21"/>
    </location>
</feature>
<accession>A0AAW1VQ28</accession>